<proteinExistence type="predicted"/>
<dbReference type="AlphaFoldDB" id="F8IDB4"/>
<organism evidence="1 2">
    <name type="scientific">Alicyclobacillus acidocaldarius (strain Tc-4-1)</name>
    <name type="common">Bacillus acidocaldarius</name>
    <dbReference type="NCBI Taxonomy" id="1048834"/>
    <lineage>
        <taxon>Bacteria</taxon>
        <taxon>Bacillati</taxon>
        <taxon>Bacillota</taxon>
        <taxon>Bacilli</taxon>
        <taxon>Bacillales</taxon>
        <taxon>Alicyclobacillaceae</taxon>
        <taxon>Alicyclobacillus</taxon>
    </lineage>
</organism>
<dbReference type="PATRIC" id="fig|1048834.4.peg.585"/>
<reference evidence="2" key="2">
    <citation type="submission" date="2011-06" db="EMBL/GenBank/DDBJ databases">
        <title>The complete genome sequence of Alicyclobacillus acidocaldarius sp. Tc-4-1.</title>
        <authorList>
            <person name="Chen Y."/>
            <person name="He Y."/>
            <person name="Dong Z."/>
            <person name="Hu S."/>
        </authorList>
    </citation>
    <scope>NUCLEOTIDE SEQUENCE [LARGE SCALE GENOMIC DNA]</scope>
    <source>
        <strain evidence="2">Tc-4-1</strain>
    </source>
</reference>
<name>F8IDB4_ALIAT</name>
<gene>
    <name evidence="1" type="ordered locus">TC41_0621</name>
</gene>
<reference evidence="1 2" key="1">
    <citation type="journal article" date="2011" name="J. Bacteriol.">
        <title>Complete Genome Sequence of Alicyclobacillus acidocaldarius Strain Tc-4-1.</title>
        <authorList>
            <person name="Chen Y."/>
            <person name="He Y."/>
            <person name="Zhang B."/>
            <person name="Yang J."/>
            <person name="Li W."/>
            <person name="Dong Z."/>
            <person name="Hu S."/>
        </authorList>
    </citation>
    <scope>NUCLEOTIDE SEQUENCE [LARGE SCALE GENOMIC DNA]</scope>
    <source>
        <strain evidence="1 2">Tc-4-1</strain>
    </source>
</reference>
<dbReference type="EMBL" id="CP002902">
    <property type="protein sequence ID" value="AEJ42580.1"/>
    <property type="molecule type" value="Genomic_DNA"/>
</dbReference>
<sequence length="38" mass="4650">MRRKLRRGAIETMIFFLLQLVYPASFCWDFRCGPWRLA</sequence>
<dbReference type="Proteomes" id="UP000000292">
    <property type="component" value="Chromosome"/>
</dbReference>
<evidence type="ECO:0000313" key="1">
    <source>
        <dbReference type="EMBL" id="AEJ42580.1"/>
    </source>
</evidence>
<evidence type="ECO:0000313" key="2">
    <source>
        <dbReference type="Proteomes" id="UP000000292"/>
    </source>
</evidence>
<dbReference type="KEGG" id="aad:TC41_0621"/>
<protein>
    <submittedName>
        <fullName evidence="1">Uncharacterized protein</fullName>
    </submittedName>
</protein>
<accession>F8IDB4</accession>
<dbReference type="HOGENOM" id="CLU_3323678_0_0_9"/>